<geneLocation type="plasmid" evidence="2 3">
    <name>pG9842_140</name>
</geneLocation>
<evidence type="ECO:0000313" key="3">
    <source>
        <dbReference type="Proteomes" id="UP000006744"/>
    </source>
</evidence>
<dbReference type="SUPFAM" id="SSF49785">
    <property type="entry name" value="Galactose-binding domain-like"/>
    <property type="match status" value="1"/>
</dbReference>
<name>B7IZJ4_BACC2</name>
<dbReference type="InterPro" id="IPR008979">
    <property type="entry name" value="Galactose-bd-like_sf"/>
</dbReference>
<dbReference type="AlphaFoldDB" id="B7IZJ4"/>
<keyword evidence="2" id="KW-0614">Plasmid</keyword>
<dbReference type="Gene3D" id="2.60.120.260">
    <property type="entry name" value="Galactose-binding domain-like"/>
    <property type="match status" value="1"/>
</dbReference>
<accession>B7IZJ4</accession>
<dbReference type="Proteomes" id="UP000006744">
    <property type="component" value="Plasmid pG9842_140"/>
</dbReference>
<feature type="domain" description="WIF" evidence="1">
    <location>
        <begin position="310"/>
        <end position="362"/>
    </location>
</feature>
<dbReference type="HOGENOM" id="CLU_762182_0_0_9"/>
<evidence type="ECO:0000313" key="2">
    <source>
        <dbReference type="EMBL" id="ACK98769.1"/>
    </source>
</evidence>
<dbReference type="RefSeq" id="WP_000379771.1">
    <property type="nucleotide sequence ID" value="NC_011774.1"/>
</dbReference>
<organism evidence="2 3">
    <name type="scientific">Bacillus cereus (strain G9842)</name>
    <dbReference type="NCBI Taxonomy" id="405531"/>
    <lineage>
        <taxon>Bacteria</taxon>
        <taxon>Bacillati</taxon>
        <taxon>Bacillota</taxon>
        <taxon>Bacilli</taxon>
        <taxon>Bacillales</taxon>
        <taxon>Bacillaceae</taxon>
        <taxon>Bacillus</taxon>
        <taxon>Bacillus cereus group</taxon>
    </lineage>
</organism>
<sequence>MDTISYGIANKTKDAESSLRNQTLFSGVEGNFINVKERIDNLERYLEGLSLRANQLIVHDAVNIMKAHAKLNSIAKTLKYNMKNMMFDDLLDVSGIDTEKSKGYIHNSEKGSLITTEECVIETTTEELESIPSKLILIANVKVTPVSSDENLIPKMTSNTTPSGEAFASNTNQGEKGNVSAYEAFDRDSETRWGGNTLTGPNPSWIGYRFPNPTLVDKYIVEGSSVADSYHIEDWEFQGSMDGINYTTLHSVSDATFIKQERKNYTFLNKEFYLYYRILIKKAVDMTIPSLTGIEMMGAITNENADRINYYISRDNGETWIGISPEELFIFDDKIHPKEKKLKLKIELPVNVELQDYSLTWI</sequence>
<dbReference type="KEGG" id="bcg:BCG9842_A0121"/>
<dbReference type="Pfam" id="PF00754">
    <property type="entry name" value="F5_F8_type_C"/>
    <property type="match status" value="1"/>
</dbReference>
<proteinExistence type="predicted"/>
<dbReference type="PROSITE" id="PS50814">
    <property type="entry name" value="WIF"/>
    <property type="match status" value="1"/>
</dbReference>
<dbReference type="InterPro" id="IPR000421">
    <property type="entry name" value="FA58C"/>
</dbReference>
<protein>
    <recommendedName>
        <fullName evidence="1">WIF domain-containing protein</fullName>
    </recommendedName>
</protein>
<reference evidence="2 3" key="1">
    <citation type="submission" date="2008-10" db="EMBL/GenBank/DDBJ databases">
        <title>Genome sequence of Bacillus cereus G9842.</title>
        <authorList>
            <person name="Dodson R.J."/>
            <person name="Durkin A.S."/>
            <person name="Rosovitz M.J."/>
            <person name="Rasko D.A."/>
            <person name="Hoffmaster A."/>
            <person name="Ravel J."/>
            <person name="Sutton G."/>
        </authorList>
    </citation>
    <scope>NUCLEOTIDE SEQUENCE [LARGE SCALE GENOMIC DNA]</scope>
    <source>
        <strain evidence="2 3">G9842</strain>
        <plasmid evidence="2 3">pG9842_140</plasmid>
    </source>
</reference>
<gene>
    <name evidence="2" type="ordered locus">BCG9842_A0121</name>
</gene>
<dbReference type="EMBL" id="CP001188">
    <property type="protein sequence ID" value="ACK98769.1"/>
    <property type="molecule type" value="Genomic_DNA"/>
</dbReference>
<evidence type="ECO:0000259" key="1">
    <source>
        <dbReference type="PROSITE" id="PS50814"/>
    </source>
</evidence>
<dbReference type="InterPro" id="IPR003306">
    <property type="entry name" value="WIF"/>
</dbReference>